<reference evidence="1 2" key="1">
    <citation type="journal article" date="2018" name="Plant J.">
        <title>Genome sequences of Chlorella sorokiniana UTEX 1602 and Micractinium conductrix SAG 241.80: implications to maltose excretion by a green alga.</title>
        <authorList>
            <person name="Arriola M.B."/>
            <person name="Velmurugan N."/>
            <person name="Zhang Y."/>
            <person name="Plunkett M.H."/>
            <person name="Hondzo H."/>
            <person name="Barney B.M."/>
        </authorList>
    </citation>
    <scope>NUCLEOTIDE SEQUENCE [LARGE SCALE GENOMIC DNA]</scope>
    <source>
        <strain evidence="2">UTEX 1602</strain>
    </source>
</reference>
<proteinExistence type="predicted"/>
<protein>
    <submittedName>
        <fullName evidence="1">Uncharacterized protein</fullName>
    </submittedName>
</protein>
<comment type="caution">
    <text evidence="1">The sequence shown here is derived from an EMBL/GenBank/DDBJ whole genome shotgun (WGS) entry which is preliminary data.</text>
</comment>
<evidence type="ECO:0000313" key="2">
    <source>
        <dbReference type="Proteomes" id="UP000239899"/>
    </source>
</evidence>
<evidence type="ECO:0000313" key="1">
    <source>
        <dbReference type="EMBL" id="PRW32833.1"/>
    </source>
</evidence>
<dbReference type="Proteomes" id="UP000239899">
    <property type="component" value="Unassembled WGS sequence"/>
</dbReference>
<organism evidence="1 2">
    <name type="scientific">Chlorella sorokiniana</name>
    <name type="common">Freshwater green alga</name>
    <dbReference type="NCBI Taxonomy" id="3076"/>
    <lineage>
        <taxon>Eukaryota</taxon>
        <taxon>Viridiplantae</taxon>
        <taxon>Chlorophyta</taxon>
        <taxon>core chlorophytes</taxon>
        <taxon>Trebouxiophyceae</taxon>
        <taxon>Chlorellales</taxon>
        <taxon>Chlorellaceae</taxon>
        <taxon>Chlorella clade</taxon>
        <taxon>Chlorella</taxon>
    </lineage>
</organism>
<sequence length="409" mass="42290">MATLATQLIETEQQADWASLPPELLALVCRALLVDLQAHGPCTLRDASRAMAALSPCSAWRRVALEEAAFSIRLGEWSEAHLASVPIRELTLPALLPKDPAASAAAFIKHTGRVLCSAAFRRRSGTSLEALHSVPLQAVAAGQLLGWSALRRLSINPDSLPDGGGASVPPFLPGAFPPSLQELDLPVPRHPFRLPGGLPQQLDRLVLRCTGSDFIVGRHIVLGSGEAEAEQAATAAGAAEAAAAGTAGAAGEAAPPRWRRLEVHAGRAAVLDLDDLPLLAGVCSSLALHGPLVMVATSDPAHAALLVAPPVRSLDRCISQYQQVLAPALAAAGIRQLTLVASETSFYCKQPGRRVVLDATALPPLGAQRASAAVEGYAASLTWPAASNDAAGPGTLLPTLCLSVARSAS</sequence>
<dbReference type="EMBL" id="LHPG02000018">
    <property type="protein sequence ID" value="PRW32833.1"/>
    <property type="molecule type" value="Genomic_DNA"/>
</dbReference>
<dbReference type="AlphaFoldDB" id="A0A2P6TFE1"/>
<gene>
    <name evidence="1" type="ORF">C2E21_8108</name>
</gene>
<name>A0A2P6TFE1_CHLSO</name>
<keyword evidence="2" id="KW-1185">Reference proteome</keyword>
<accession>A0A2P6TFE1</accession>